<dbReference type="OrthoDB" id="5510591at2"/>
<dbReference type="InterPro" id="IPR036291">
    <property type="entry name" value="NAD(P)-bd_dom_sf"/>
</dbReference>
<gene>
    <name evidence="4" type="ORF">E1288_23830</name>
</gene>
<dbReference type="Pfam" id="PF05368">
    <property type="entry name" value="NmrA"/>
    <property type="match status" value="1"/>
</dbReference>
<dbReference type="Gene3D" id="3.90.25.10">
    <property type="entry name" value="UDP-galactose 4-epimerase, domain 1"/>
    <property type="match status" value="1"/>
</dbReference>
<feature type="domain" description="NmrA-like" evidence="3">
    <location>
        <begin position="7"/>
        <end position="248"/>
    </location>
</feature>
<proteinExistence type="inferred from homology"/>
<reference evidence="4 5" key="1">
    <citation type="submission" date="2019-03" db="EMBL/GenBank/DDBJ databases">
        <title>Draft genome sequences of novel Actinobacteria.</title>
        <authorList>
            <person name="Sahin N."/>
            <person name="Ay H."/>
            <person name="Saygin H."/>
        </authorList>
    </citation>
    <scope>NUCLEOTIDE SEQUENCE [LARGE SCALE GENOMIC DNA]</scope>
    <source>
        <strain evidence="4 5">7K502</strain>
    </source>
</reference>
<comment type="similarity">
    <text evidence="1">Belongs to the NmrA-type oxidoreductase family.</text>
</comment>
<keyword evidence="2" id="KW-0521">NADP</keyword>
<evidence type="ECO:0000313" key="4">
    <source>
        <dbReference type="EMBL" id="TDD47701.1"/>
    </source>
</evidence>
<dbReference type="EMBL" id="SMKW01000033">
    <property type="protein sequence ID" value="TDD47701.1"/>
    <property type="molecule type" value="Genomic_DNA"/>
</dbReference>
<keyword evidence="5" id="KW-1185">Reference proteome</keyword>
<evidence type="ECO:0000259" key="3">
    <source>
        <dbReference type="Pfam" id="PF05368"/>
    </source>
</evidence>
<dbReference type="RefSeq" id="WP_132488642.1">
    <property type="nucleotide sequence ID" value="NZ_SMKW01000033.1"/>
</dbReference>
<protein>
    <submittedName>
        <fullName evidence="4">NmrA/HSCARG family protein</fullName>
    </submittedName>
</protein>
<dbReference type="InterPro" id="IPR051164">
    <property type="entry name" value="NmrA-like_oxidored"/>
</dbReference>
<dbReference type="InterPro" id="IPR008030">
    <property type="entry name" value="NmrA-like"/>
</dbReference>
<dbReference type="Proteomes" id="UP000294947">
    <property type="component" value="Unassembled WGS sequence"/>
</dbReference>
<dbReference type="AlphaFoldDB" id="A0A4R4YR78"/>
<evidence type="ECO:0000256" key="2">
    <source>
        <dbReference type="ARBA" id="ARBA00022857"/>
    </source>
</evidence>
<accession>A0A4R4YR78</accession>
<evidence type="ECO:0000313" key="5">
    <source>
        <dbReference type="Proteomes" id="UP000294947"/>
    </source>
</evidence>
<dbReference type="CDD" id="cd05251">
    <property type="entry name" value="NmrA_like_SDR_a"/>
    <property type="match status" value="1"/>
</dbReference>
<evidence type="ECO:0000256" key="1">
    <source>
        <dbReference type="ARBA" id="ARBA00006328"/>
    </source>
</evidence>
<organism evidence="4 5">
    <name type="scientific">Saccharopolyspora elongata</name>
    <dbReference type="NCBI Taxonomy" id="2530387"/>
    <lineage>
        <taxon>Bacteria</taxon>
        <taxon>Bacillati</taxon>
        <taxon>Actinomycetota</taxon>
        <taxon>Actinomycetes</taxon>
        <taxon>Pseudonocardiales</taxon>
        <taxon>Pseudonocardiaceae</taxon>
        <taxon>Saccharopolyspora</taxon>
    </lineage>
</organism>
<sequence>MSKPEGIVLVVGATGQQGGATAAKLLARGWRVRALTRNATGAAARRLAEAGAELVQGDMDDQEALHAAMRGVHGVFSVQPTFITPELSPGISHEDERRWGKNVADAAKGAGVQHLVYASAVNADRRTGVVTLENKREIEEHIRALGIPATMLRPVSFMENYVAMMPGQAAAGDELVSAVRADVSQPLIALDDIGEFAALAFENPGDYIGRAVEIAGDSLTPPEIADALSRATGRRLRHVELPLEPLREQNPDLHRAYTAINELDMTVDIPALRRRHPGLMTFETWLTTRGRALLGA</sequence>
<dbReference type="PANTHER" id="PTHR42748">
    <property type="entry name" value="NITROGEN METABOLITE REPRESSION PROTEIN NMRA FAMILY MEMBER"/>
    <property type="match status" value="1"/>
</dbReference>
<comment type="caution">
    <text evidence="4">The sequence shown here is derived from an EMBL/GenBank/DDBJ whole genome shotgun (WGS) entry which is preliminary data.</text>
</comment>
<dbReference type="SUPFAM" id="SSF51735">
    <property type="entry name" value="NAD(P)-binding Rossmann-fold domains"/>
    <property type="match status" value="1"/>
</dbReference>
<dbReference type="PANTHER" id="PTHR42748:SF7">
    <property type="entry name" value="NMRA LIKE REDOX SENSOR 1-RELATED"/>
    <property type="match status" value="1"/>
</dbReference>
<name>A0A4R4YR78_9PSEU</name>
<dbReference type="Gene3D" id="3.40.50.720">
    <property type="entry name" value="NAD(P)-binding Rossmann-like Domain"/>
    <property type="match status" value="1"/>
</dbReference>